<name>A0A832SFT0_9EURY</name>
<dbReference type="AlphaFoldDB" id="A0A832SFT0"/>
<proteinExistence type="predicted"/>
<dbReference type="Proteomes" id="UP000600774">
    <property type="component" value="Unassembled WGS sequence"/>
</dbReference>
<evidence type="ECO:0000313" key="1">
    <source>
        <dbReference type="EMBL" id="HIH92563.1"/>
    </source>
</evidence>
<comment type="caution">
    <text evidence="1">The sequence shown here is derived from an EMBL/GenBank/DDBJ whole genome shotgun (WGS) entry which is preliminary data.</text>
</comment>
<dbReference type="GeneID" id="1474870"/>
<protein>
    <submittedName>
        <fullName evidence="1">Uncharacterized protein</fullName>
    </submittedName>
</protein>
<sequence>MSILNENGAIDLGLSSVKENDELGVLRSIDFLTEQGTKYINQGLELDAKRAIISIRDIGNAAALQKMELGVLISLISLGRMAEAAREQKMSDTGFSIIYSLCAVGKSAVGQEMEAAVRIAVAYLGEIASSASLHRMKRESLVSSLAIGVIGKEMFRQKNEKVPEDGGLLSPVSSIPLPLPQGKDEQFLSDEFQGTLGFLTEHRGEIHPLQYLPVYAEKQFPNADLRNFENVIIKAADALGTIMLEPKEKFLVSYMLVSKLSIETFNGSEYIHEAESFE</sequence>
<reference evidence="1" key="1">
    <citation type="journal article" date="2020" name="bioRxiv">
        <title>A rank-normalized archaeal taxonomy based on genome phylogeny resolves widespread incomplete and uneven classifications.</title>
        <authorList>
            <person name="Rinke C."/>
            <person name="Chuvochina M."/>
            <person name="Mussig A.J."/>
            <person name="Chaumeil P.-A."/>
            <person name="Waite D.W."/>
            <person name="Whitman W.B."/>
            <person name="Parks D.H."/>
            <person name="Hugenholtz P."/>
        </authorList>
    </citation>
    <scope>NUCLEOTIDE SEQUENCE</scope>
    <source>
        <strain evidence="1">UBA8876</strain>
    </source>
</reference>
<organism evidence="1 2">
    <name type="scientific">Methanosarcina acetivorans</name>
    <dbReference type="NCBI Taxonomy" id="2214"/>
    <lineage>
        <taxon>Archaea</taxon>
        <taxon>Methanobacteriati</taxon>
        <taxon>Methanobacteriota</taxon>
        <taxon>Stenosarchaea group</taxon>
        <taxon>Methanomicrobia</taxon>
        <taxon>Methanosarcinales</taxon>
        <taxon>Methanosarcinaceae</taxon>
        <taxon>Methanosarcina</taxon>
    </lineage>
</organism>
<dbReference type="EMBL" id="DUJU01000004">
    <property type="protein sequence ID" value="HIH92563.1"/>
    <property type="molecule type" value="Genomic_DNA"/>
</dbReference>
<dbReference type="RefSeq" id="WP_011022917.1">
    <property type="nucleotide sequence ID" value="NZ_DUJU01000004.1"/>
</dbReference>
<dbReference type="OMA" id="TIMLEPK"/>
<gene>
    <name evidence="1" type="ORF">HA338_00455</name>
</gene>
<accession>A0A832SFT0</accession>
<evidence type="ECO:0000313" key="2">
    <source>
        <dbReference type="Proteomes" id="UP000600774"/>
    </source>
</evidence>